<dbReference type="InterPro" id="IPR036497">
    <property type="entry name" value="GLTP_sf"/>
</dbReference>
<evidence type="ECO:0000313" key="10">
    <source>
        <dbReference type="Proteomes" id="UP000007110"/>
    </source>
</evidence>
<dbReference type="EnsemblMetazoa" id="XM_030974241">
    <property type="protein sequence ID" value="XP_030830101"/>
    <property type="gene ID" value="LOC762407"/>
</dbReference>
<dbReference type="SMART" id="SM00233">
    <property type="entry name" value="PH"/>
    <property type="match status" value="1"/>
</dbReference>
<dbReference type="Gene3D" id="2.30.29.30">
    <property type="entry name" value="Pleckstrin-homology domain (PH domain)/Phosphotyrosine-binding domain (PTB)"/>
    <property type="match status" value="1"/>
</dbReference>
<dbReference type="InterPro" id="IPR014830">
    <property type="entry name" value="Glycolipid_transfer_prot_dom"/>
</dbReference>
<dbReference type="GO" id="GO:0016020">
    <property type="term" value="C:membrane"/>
    <property type="evidence" value="ECO:0007669"/>
    <property type="project" value="UniProtKB-SubCell"/>
</dbReference>
<sequence length="513" mass="57110">MEGMLYKWTNYLAGWQPRWFVLDKGILTYYKSQDEMQQGCKGSVKMACCEIQVHGTDETRLDLIIPGEQHFYVRGATPADRQRWLVALGSAKACLADSKNHQKKEESEDTLRTKMSELRLYCDLLTQQVASVKAAGSSEMVPPDIEKLNESSSLLSATCDTFIMTLQDCMKLAKESFIPNINNMDISNTVLPPSTPFSDKKKSGVQRSISVEDRYTPHSTTKLGVTTRYRNLEDMAARSTPRSRPTSRTASISSQEGVQAAIASTPNNETKRSLSQPTTPTVQETPVVVNGASPSSTMEARVPTFFSELSAKFSDIQVPPDNSIPTQPFLDACTCIVGVFDALSPTAFAPVKMDVNGNIRKLRQKLSSDPEMFMKLQAMVQQEVRTKTTQVKNSATDALMWLRRTLEFIQEFLSEILTGERDMNLAATNAYGRTLKKYHGWVVRGVFALAAKAVPSMEYFLQFLAVHKEDAERQDFESIILADLKECVGGLAKLTAILKDHYETGGLESEEIV</sequence>
<keyword evidence="5" id="KW-0333">Golgi apparatus</keyword>
<dbReference type="SUPFAM" id="SSF50729">
    <property type="entry name" value="PH domain-like"/>
    <property type="match status" value="1"/>
</dbReference>
<evidence type="ECO:0000256" key="7">
    <source>
        <dbReference type="SAM" id="MobiDB-lite"/>
    </source>
</evidence>
<dbReference type="GO" id="GO:1902387">
    <property type="term" value="F:ceramide 1-phosphate binding"/>
    <property type="evidence" value="ECO:0000318"/>
    <property type="project" value="GO_Central"/>
</dbReference>
<dbReference type="RefSeq" id="XP_030830101.1">
    <property type="nucleotide sequence ID" value="XM_030974241.1"/>
</dbReference>
<dbReference type="OMA" id="DSRTQKD"/>
<dbReference type="GO" id="GO:0120009">
    <property type="term" value="P:intermembrane lipid transfer"/>
    <property type="evidence" value="ECO:0000318"/>
    <property type="project" value="GO_Central"/>
</dbReference>
<dbReference type="SUPFAM" id="SSF110004">
    <property type="entry name" value="Glycolipid transfer protein, GLTP"/>
    <property type="match status" value="1"/>
</dbReference>
<dbReference type="FunCoup" id="A0A7M7N3W0">
    <property type="interactions" value="652"/>
</dbReference>
<dbReference type="CTD" id="84725"/>
<dbReference type="InterPro" id="IPR001849">
    <property type="entry name" value="PH_domain"/>
</dbReference>
<reference evidence="10" key="1">
    <citation type="submission" date="2015-02" db="EMBL/GenBank/DDBJ databases">
        <title>Genome sequencing for Strongylocentrotus purpuratus.</title>
        <authorList>
            <person name="Murali S."/>
            <person name="Liu Y."/>
            <person name="Vee V."/>
            <person name="English A."/>
            <person name="Wang M."/>
            <person name="Skinner E."/>
            <person name="Han Y."/>
            <person name="Muzny D.M."/>
            <person name="Worley K.C."/>
            <person name="Gibbs R.A."/>
        </authorList>
    </citation>
    <scope>NUCLEOTIDE SEQUENCE</scope>
</reference>
<dbReference type="Gene3D" id="1.10.3520.10">
    <property type="entry name" value="Glycolipid transfer protein"/>
    <property type="match status" value="1"/>
</dbReference>
<dbReference type="AlphaFoldDB" id="A0A7M7N3W0"/>
<protein>
    <recommendedName>
        <fullName evidence="3">Pleckstrin homology domain-containing family A member 8</fullName>
    </recommendedName>
</protein>
<dbReference type="OrthoDB" id="1854502at2759"/>
<accession>A0A7M7N3W0</accession>
<dbReference type="PROSITE" id="PS50003">
    <property type="entry name" value="PH_DOMAIN"/>
    <property type="match status" value="1"/>
</dbReference>
<evidence type="ECO:0000256" key="2">
    <source>
        <dbReference type="ARBA" id="ARBA00004198"/>
    </source>
</evidence>
<evidence type="ECO:0000313" key="9">
    <source>
        <dbReference type="EnsemblMetazoa" id="XP_030830101"/>
    </source>
</evidence>
<dbReference type="Proteomes" id="UP000007110">
    <property type="component" value="Unassembled WGS sequence"/>
</dbReference>
<keyword evidence="6" id="KW-0472">Membrane</keyword>
<dbReference type="Pfam" id="PF00169">
    <property type="entry name" value="PH"/>
    <property type="match status" value="1"/>
</dbReference>
<dbReference type="Pfam" id="PF08718">
    <property type="entry name" value="GLTP"/>
    <property type="match status" value="1"/>
</dbReference>
<evidence type="ECO:0000256" key="4">
    <source>
        <dbReference type="ARBA" id="ARBA00022448"/>
    </source>
</evidence>
<dbReference type="GeneID" id="762407"/>
<dbReference type="PANTHER" id="PTHR10219:SF25">
    <property type="entry name" value="PLECKSTRIN HOMOLOGY DOMAIN-CONTAINING FAMILY A MEMBER 8"/>
    <property type="match status" value="1"/>
</dbReference>
<name>A0A7M7N3W0_STRPU</name>
<evidence type="ECO:0000259" key="8">
    <source>
        <dbReference type="PROSITE" id="PS50003"/>
    </source>
</evidence>
<dbReference type="InParanoid" id="A0A7M7N3W0"/>
<keyword evidence="4" id="KW-0813">Transport</keyword>
<comment type="subcellular location">
    <subcellularLocation>
        <location evidence="2">Golgi apparatus</location>
        <location evidence="2">trans-Golgi network membrane</location>
    </subcellularLocation>
    <subcellularLocation>
        <location evidence="1">Membrane</location>
        <topology evidence="1">Peripheral membrane protein</topology>
    </subcellularLocation>
</comment>
<evidence type="ECO:0000256" key="3">
    <source>
        <dbReference type="ARBA" id="ARBA00016588"/>
    </source>
</evidence>
<dbReference type="GO" id="GO:0035627">
    <property type="term" value="P:ceramide transport"/>
    <property type="evidence" value="ECO:0000318"/>
    <property type="project" value="GO_Central"/>
</dbReference>
<dbReference type="FunFam" id="1.10.3520.10:FF:000001">
    <property type="entry name" value="Pleckstrin domain-containing family A member 8"/>
    <property type="match status" value="1"/>
</dbReference>
<evidence type="ECO:0000256" key="1">
    <source>
        <dbReference type="ARBA" id="ARBA00004170"/>
    </source>
</evidence>
<feature type="compositionally biased region" description="Low complexity" evidence="7">
    <location>
        <begin position="276"/>
        <end position="289"/>
    </location>
</feature>
<dbReference type="GO" id="GO:0005829">
    <property type="term" value="C:cytosol"/>
    <property type="evidence" value="ECO:0000318"/>
    <property type="project" value="GO_Central"/>
</dbReference>
<reference evidence="9" key="2">
    <citation type="submission" date="2021-01" db="UniProtKB">
        <authorList>
            <consortium name="EnsemblMetazoa"/>
        </authorList>
    </citation>
    <scope>IDENTIFICATION</scope>
</reference>
<dbReference type="KEGG" id="spu:762407"/>
<dbReference type="PANTHER" id="PTHR10219">
    <property type="entry name" value="GLYCOLIPID TRANSFER PROTEIN-RELATED"/>
    <property type="match status" value="1"/>
</dbReference>
<dbReference type="CDD" id="cd01247">
    <property type="entry name" value="PH_FAPP1_FAPP2"/>
    <property type="match status" value="1"/>
</dbReference>
<feature type="domain" description="PH" evidence="8">
    <location>
        <begin position="1"/>
        <end position="93"/>
    </location>
</feature>
<dbReference type="GO" id="GO:0005794">
    <property type="term" value="C:Golgi apparatus"/>
    <property type="evidence" value="ECO:0007669"/>
    <property type="project" value="UniProtKB-SubCell"/>
</dbReference>
<feature type="region of interest" description="Disordered" evidence="7">
    <location>
        <begin position="193"/>
        <end position="296"/>
    </location>
</feature>
<organism evidence="9 10">
    <name type="scientific">Strongylocentrotus purpuratus</name>
    <name type="common">Purple sea urchin</name>
    <dbReference type="NCBI Taxonomy" id="7668"/>
    <lineage>
        <taxon>Eukaryota</taxon>
        <taxon>Metazoa</taxon>
        <taxon>Echinodermata</taxon>
        <taxon>Eleutherozoa</taxon>
        <taxon>Echinozoa</taxon>
        <taxon>Echinoidea</taxon>
        <taxon>Euechinoidea</taxon>
        <taxon>Echinacea</taxon>
        <taxon>Camarodonta</taxon>
        <taxon>Echinidea</taxon>
        <taxon>Strongylocentrotidae</taxon>
        <taxon>Strongylocentrotus</taxon>
    </lineage>
</organism>
<dbReference type="GO" id="GO:1902388">
    <property type="term" value="F:ceramide 1-phosphate transfer activity"/>
    <property type="evidence" value="ECO:0000318"/>
    <property type="project" value="GO_Central"/>
</dbReference>
<proteinExistence type="predicted"/>
<evidence type="ECO:0000256" key="5">
    <source>
        <dbReference type="ARBA" id="ARBA00023034"/>
    </source>
</evidence>
<dbReference type="InterPro" id="IPR011993">
    <property type="entry name" value="PH-like_dom_sf"/>
</dbReference>
<evidence type="ECO:0000256" key="6">
    <source>
        <dbReference type="ARBA" id="ARBA00023136"/>
    </source>
</evidence>
<dbReference type="FunFam" id="2.30.29.30:FF:000085">
    <property type="entry name" value="Pleckstrin homology domain-containing family A member 8"/>
    <property type="match status" value="1"/>
</dbReference>
<keyword evidence="10" id="KW-1185">Reference proteome</keyword>
<feature type="compositionally biased region" description="Low complexity" evidence="7">
    <location>
        <begin position="237"/>
        <end position="254"/>
    </location>
</feature>